<dbReference type="InterPro" id="IPR058247">
    <property type="entry name" value="DUF1453"/>
</dbReference>
<feature type="transmembrane region" description="Helical" evidence="1">
    <location>
        <begin position="63"/>
        <end position="81"/>
    </location>
</feature>
<dbReference type="Pfam" id="PF07301">
    <property type="entry name" value="DUF1453"/>
    <property type="match status" value="1"/>
</dbReference>
<feature type="transmembrane region" description="Helical" evidence="1">
    <location>
        <begin position="147"/>
        <end position="166"/>
    </location>
</feature>
<accession>A0A0P9CGD6</accession>
<organism evidence="2 3">
    <name type="scientific">Alicyclobacillus ferrooxydans</name>
    <dbReference type="NCBI Taxonomy" id="471514"/>
    <lineage>
        <taxon>Bacteria</taxon>
        <taxon>Bacillati</taxon>
        <taxon>Bacillota</taxon>
        <taxon>Bacilli</taxon>
        <taxon>Bacillales</taxon>
        <taxon>Alicyclobacillaceae</taxon>
        <taxon>Alicyclobacillus</taxon>
    </lineage>
</organism>
<keyword evidence="1" id="KW-0472">Membrane</keyword>
<dbReference type="OrthoDB" id="2595090at2"/>
<evidence type="ECO:0000313" key="2">
    <source>
        <dbReference type="EMBL" id="KPV44828.1"/>
    </source>
</evidence>
<dbReference type="AlphaFoldDB" id="A0A0P9CGD6"/>
<sequence length="184" mass="20660">MHQQHYISLIVVAALVIWGLYRRIRRTVGFQYLARKRMTTRIVIFCVLALVVLSAGAGHPMSYVSDAVGVVMGGIIAFISARTTKFEIKNGRLGYLQHLWIGMGLIVLFIGRLVFRFVILSSDIGQMQQQDTAGQNHMVAQNFSDPWTAGIFMLLVAYYIGYYAFLLRKAKQLGSQTESTRAGH</sequence>
<gene>
    <name evidence="2" type="ORF">AN477_05280</name>
</gene>
<keyword evidence="1" id="KW-1133">Transmembrane helix</keyword>
<feature type="transmembrane region" description="Helical" evidence="1">
    <location>
        <begin position="42"/>
        <end position="57"/>
    </location>
</feature>
<protein>
    <recommendedName>
        <fullName evidence="4">DUF1453 domain-containing protein</fullName>
    </recommendedName>
</protein>
<keyword evidence="3" id="KW-1185">Reference proteome</keyword>
<feature type="transmembrane region" description="Helical" evidence="1">
    <location>
        <begin position="93"/>
        <end position="115"/>
    </location>
</feature>
<dbReference type="Proteomes" id="UP000050482">
    <property type="component" value="Unassembled WGS sequence"/>
</dbReference>
<name>A0A0P9CGD6_9BACL</name>
<dbReference type="EMBL" id="LJCO01000021">
    <property type="protein sequence ID" value="KPV44828.1"/>
    <property type="molecule type" value="Genomic_DNA"/>
</dbReference>
<reference evidence="2 3" key="1">
    <citation type="submission" date="2015-09" db="EMBL/GenBank/DDBJ databases">
        <title>Draft genome sequence of Alicyclobacillus ferrooxydans DSM 22381.</title>
        <authorList>
            <person name="Hemp J."/>
        </authorList>
    </citation>
    <scope>NUCLEOTIDE SEQUENCE [LARGE SCALE GENOMIC DNA]</scope>
    <source>
        <strain evidence="2 3">TC-34</strain>
    </source>
</reference>
<evidence type="ECO:0008006" key="4">
    <source>
        <dbReference type="Google" id="ProtNLM"/>
    </source>
</evidence>
<keyword evidence="1" id="KW-0812">Transmembrane</keyword>
<evidence type="ECO:0000313" key="3">
    <source>
        <dbReference type="Proteomes" id="UP000050482"/>
    </source>
</evidence>
<comment type="caution">
    <text evidence="2">The sequence shown here is derived from an EMBL/GenBank/DDBJ whole genome shotgun (WGS) entry which is preliminary data.</text>
</comment>
<dbReference type="STRING" id="471514.AN477_05280"/>
<feature type="transmembrane region" description="Helical" evidence="1">
    <location>
        <begin position="6"/>
        <end position="21"/>
    </location>
</feature>
<dbReference type="RefSeq" id="WP_054968136.1">
    <property type="nucleotide sequence ID" value="NZ_LJCO01000021.1"/>
</dbReference>
<dbReference type="PATRIC" id="fig|471514.4.peg.4334"/>
<proteinExistence type="predicted"/>
<evidence type="ECO:0000256" key="1">
    <source>
        <dbReference type="SAM" id="Phobius"/>
    </source>
</evidence>